<sequence length="818" mass="90503">MSGIVHSLRRGKVTNHATAKFPVLNEFAIDLTQVIQEKEGREEDVDPIVGRNYELRRLIAILSRHKKNNAVLLGDPGVGKTAIAEGLALRIVRGEVPESVVARVFSLDLAALLASTACKSAYEQVVKMILDEIAEHEERGINAILFIDNLSQITIGGYRGDGTGLDAATLMKPFLMKDGALARQFSPVYVCEPTVPETIDVLRGLKPGLEKFHQVYILDEALVAAANVASQFFSHKRLPDAAIDLIDDACTMTKLGQNANWDALGRLRRRRLAIELDIRSLEREVDEDSDRRLRKARARLQNVDQKIGTFKTSSNASRVARNEIGQIDDEIKKQERLMMEYGQAGQREDRVQCVKRIFELREKKLETELKLQELGSGPTGSSVDTIEPPSESPKQGKQPVPKLMVMKAAAYYTFIPEAEPNDSPKKLDMLNVADKLSEVVVGQPQAVEAVASAVRCMMGGLKDPSRPVASFLFGGPSGSGKTLLIKELANFALRSSGRLIRINGSDYTEPHSLSRLIGTPACTGFDKGGQLTECVRRKPFSVVHIKDIENACEEFRLLIQTILDEGSVRDGEGNTVDFRNCMIIVTTSVGQASIRQSLSDEDERTHFLNEVHHKFPVEFLSRLDEVVVFRRISIETAAAIISARLEELRKQLSLIKLHMEVQDQAQWHLEAFGWSLRSGARRLERVIRYEVLQPLASLLLGRHVREGWTVFLDYDGELAKIRVQLVPAESRPTPVTVSESESDSESSDSGDASASTSYHSLLTGNGESGMRAESSTTSLDLEQDEEDHGGARGGCNAHIQPPASLDHPRLKPLAQRIF</sequence>
<keyword evidence="1" id="KW-0378">Hydrolase</keyword>
<accession>A0ACB8B1J2</accession>
<dbReference type="EMBL" id="MU266643">
    <property type="protein sequence ID" value="KAH7919635.1"/>
    <property type="molecule type" value="Genomic_DNA"/>
</dbReference>
<comment type="caution">
    <text evidence="1">The sequence shown here is derived from an EMBL/GenBank/DDBJ whole genome shotgun (WGS) entry which is preliminary data.</text>
</comment>
<protein>
    <submittedName>
        <fullName evidence="1">P-loop containing nucleoside triphosphate hydrolase protein</fullName>
    </submittedName>
</protein>
<evidence type="ECO:0000313" key="1">
    <source>
        <dbReference type="EMBL" id="KAH7919635.1"/>
    </source>
</evidence>
<organism evidence="1 2">
    <name type="scientific">Leucogyrophana mollusca</name>
    <dbReference type="NCBI Taxonomy" id="85980"/>
    <lineage>
        <taxon>Eukaryota</taxon>
        <taxon>Fungi</taxon>
        <taxon>Dikarya</taxon>
        <taxon>Basidiomycota</taxon>
        <taxon>Agaricomycotina</taxon>
        <taxon>Agaricomycetes</taxon>
        <taxon>Agaricomycetidae</taxon>
        <taxon>Boletales</taxon>
        <taxon>Boletales incertae sedis</taxon>
        <taxon>Leucogyrophana</taxon>
    </lineage>
</organism>
<dbReference type="Proteomes" id="UP000790709">
    <property type="component" value="Unassembled WGS sequence"/>
</dbReference>
<gene>
    <name evidence="1" type="ORF">BV22DRAFT_851369</name>
</gene>
<keyword evidence="2" id="KW-1185">Reference proteome</keyword>
<reference evidence="1" key="1">
    <citation type="journal article" date="2021" name="New Phytol.">
        <title>Evolutionary innovations through gain and loss of genes in the ectomycorrhizal Boletales.</title>
        <authorList>
            <person name="Wu G."/>
            <person name="Miyauchi S."/>
            <person name="Morin E."/>
            <person name="Kuo A."/>
            <person name="Drula E."/>
            <person name="Varga T."/>
            <person name="Kohler A."/>
            <person name="Feng B."/>
            <person name="Cao Y."/>
            <person name="Lipzen A."/>
            <person name="Daum C."/>
            <person name="Hundley H."/>
            <person name="Pangilinan J."/>
            <person name="Johnson J."/>
            <person name="Barry K."/>
            <person name="LaButti K."/>
            <person name="Ng V."/>
            <person name="Ahrendt S."/>
            <person name="Min B."/>
            <person name="Choi I.G."/>
            <person name="Park H."/>
            <person name="Plett J.M."/>
            <person name="Magnuson J."/>
            <person name="Spatafora J.W."/>
            <person name="Nagy L.G."/>
            <person name="Henrissat B."/>
            <person name="Grigoriev I.V."/>
            <person name="Yang Z.L."/>
            <person name="Xu J."/>
            <person name="Martin F.M."/>
        </authorList>
    </citation>
    <scope>NUCLEOTIDE SEQUENCE</scope>
    <source>
        <strain evidence="1">KUC20120723A-06</strain>
    </source>
</reference>
<evidence type="ECO:0000313" key="2">
    <source>
        <dbReference type="Proteomes" id="UP000790709"/>
    </source>
</evidence>
<proteinExistence type="predicted"/>
<name>A0ACB8B1J2_9AGAM</name>